<proteinExistence type="predicted"/>
<dbReference type="GO" id="GO:0008168">
    <property type="term" value="F:methyltransferase activity"/>
    <property type="evidence" value="ECO:0007669"/>
    <property type="project" value="UniProtKB-UniRule"/>
</dbReference>
<protein>
    <submittedName>
        <fullName evidence="6">Homocysteine S-methyltransferase family protein</fullName>
    </submittedName>
</protein>
<dbReference type="InterPro" id="IPR017226">
    <property type="entry name" value="BHMT-like"/>
</dbReference>
<keyword evidence="7" id="KW-1185">Reference proteome</keyword>
<dbReference type="SUPFAM" id="SSF82282">
    <property type="entry name" value="Homocysteine S-methyltransferase"/>
    <property type="match status" value="1"/>
</dbReference>
<evidence type="ECO:0000256" key="1">
    <source>
        <dbReference type="ARBA" id="ARBA00022603"/>
    </source>
</evidence>
<dbReference type="AlphaFoldDB" id="A0A8I0DQE5"/>
<dbReference type="PANTHER" id="PTHR11103:SF18">
    <property type="entry name" value="SLR1189 PROTEIN"/>
    <property type="match status" value="1"/>
</dbReference>
<organism evidence="6 7">
    <name type="scientific">Blautia segnis</name>
    <dbReference type="NCBI Taxonomy" id="2763030"/>
    <lineage>
        <taxon>Bacteria</taxon>
        <taxon>Bacillati</taxon>
        <taxon>Bacillota</taxon>
        <taxon>Clostridia</taxon>
        <taxon>Lachnospirales</taxon>
        <taxon>Lachnospiraceae</taxon>
        <taxon>Blautia</taxon>
    </lineage>
</organism>
<dbReference type="GO" id="GO:0032259">
    <property type="term" value="P:methylation"/>
    <property type="evidence" value="ECO:0007669"/>
    <property type="project" value="UniProtKB-KW"/>
</dbReference>
<dbReference type="PANTHER" id="PTHR11103">
    <property type="entry name" value="SLR1189 PROTEIN"/>
    <property type="match status" value="1"/>
</dbReference>
<keyword evidence="2 4" id="KW-0808">Transferase</keyword>
<dbReference type="GO" id="GO:0009086">
    <property type="term" value="P:methionine biosynthetic process"/>
    <property type="evidence" value="ECO:0007669"/>
    <property type="project" value="InterPro"/>
</dbReference>
<evidence type="ECO:0000313" key="6">
    <source>
        <dbReference type="EMBL" id="MBC5650690.1"/>
    </source>
</evidence>
<sequence length="293" mass="31173">MTKQDFQTLTQNVVLLDGATGSNLMAADMPKGVCTEEWVLAHKDVFQALQRGYVEAGSDIIYAPTFGGNRINLTMHHLQDQIKEINTRLVSYSREVADAASRKVYVAADITTSGKMMEPAGDMTYEAAFEMYREQIEILKNAGVDLIVAETMINIEETLAAVDAASTVCQLPIMCTMTVDADGSIFSGGNAIEAAVSLEAAGADAVGVNCSVGPDQLISVIRNIRENVSIPVIAKPNAGMPFIDDQGNAVYSMKAPDFAKHIKALIDAGAGIVGGCCGTTPEYIKEVATLLGR</sequence>
<evidence type="ECO:0000313" key="7">
    <source>
        <dbReference type="Proteomes" id="UP000652847"/>
    </source>
</evidence>
<evidence type="ECO:0000256" key="2">
    <source>
        <dbReference type="ARBA" id="ARBA00022679"/>
    </source>
</evidence>
<feature type="binding site" evidence="3 4">
    <location>
        <position position="210"/>
    </location>
    <ligand>
        <name>Zn(2+)</name>
        <dbReference type="ChEBI" id="CHEBI:29105"/>
    </ligand>
</feature>
<comment type="caution">
    <text evidence="6">The sequence shown here is derived from an EMBL/GenBank/DDBJ whole genome shotgun (WGS) entry which is preliminary data.</text>
</comment>
<dbReference type="Proteomes" id="UP000652847">
    <property type="component" value="Unassembled WGS sequence"/>
</dbReference>
<dbReference type="GO" id="GO:0008270">
    <property type="term" value="F:zinc ion binding"/>
    <property type="evidence" value="ECO:0007669"/>
    <property type="project" value="InterPro"/>
</dbReference>
<dbReference type="InterPro" id="IPR036589">
    <property type="entry name" value="HCY_dom_sf"/>
</dbReference>
<dbReference type="EMBL" id="JACOOT010000014">
    <property type="protein sequence ID" value="MBC5650690.1"/>
    <property type="molecule type" value="Genomic_DNA"/>
</dbReference>
<feature type="binding site" evidence="3 4">
    <location>
        <position position="276"/>
    </location>
    <ligand>
        <name>Zn(2+)</name>
        <dbReference type="ChEBI" id="CHEBI:29105"/>
    </ligand>
</feature>
<dbReference type="Gene3D" id="3.20.20.330">
    <property type="entry name" value="Homocysteine-binding-like domain"/>
    <property type="match status" value="1"/>
</dbReference>
<dbReference type="RefSeq" id="WP_186901095.1">
    <property type="nucleotide sequence ID" value="NZ_JACOOT010000014.1"/>
</dbReference>
<dbReference type="PIRSF" id="PIRSF037505">
    <property type="entry name" value="Betaine_HMT"/>
    <property type="match status" value="1"/>
</dbReference>
<evidence type="ECO:0000256" key="4">
    <source>
        <dbReference type="PROSITE-ProRule" id="PRU00333"/>
    </source>
</evidence>
<accession>A0A8I0DQE5</accession>
<dbReference type="PROSITE" id="PS50970">
    <property type="entry name" value="HCY"/>
    <property type="match status" value="1"/>
</dbReference>
<evidence type="ECO:0000256" key="3">
    <source>
        <dbReference type="PIRSR" id="PIRSR037505-2"/>
    </source>
</evidence>
<dbReference type="Pfam" id="PF02574">
    <property type="entry name" value="S-methyl_trans"/>
    <property type="match status" value="1"/>
</dbReference>
<gene>
    <name evidence="6" type="ORF">H8S54_06100</name>
</gene>
<feature type="binding site" evidence="3 4">
    <location>
        <position position="277"/>
    </location>
    <ligand>
        <name>Zn(2+)</name>
        <dbReference type="ChEBI" id="CHEBI:29105"/>
    </ligand>
</feature>
<comment type="cofactor">
    <cofactor evidence="3">
        <name>Zn(2+)</name>
        <dbReference type="ChEBI" id="CHEBI:29105"/>
    </cofactor>
    <text evidence="3">Binds 1 zinc ion per subunit.</text>
</comment>
<name>A0A8I0DQE5_9FIRM</name>
<keyword evidence="3 4" id="KW-0862">Zinc</keyword>
<dbReference type="InterPro" id="IPR003726">
    <property type="entry name" value="HCY_dom"/>
</dbReference>
<keyword evidence="1 4" id="KW-0489">Methyltransferase</keyword>
<evidence type="ECO:0000259" key="5">
    <source>
        <dbReference type="PROSITE" id="PS50970"/>
    </source>
</evidence>
<reference evidence="6 7" key="1">
    <citation type="submission" date="2020-08" db="EMBL/GenBank/DDBJ databases">
        <title>Genome public.</title>
        <authorList>
            <person name="Liu C."/>
            <person name="Sun Q."/>
        </authorList>
    </citation>
    <scope>NUCLEOTIDE SEQUENCE [LARGE SCALE GENOMIC DNA]</scope>
    <source>
        <strain evidence="6 7">BX17</strain>
    </source>
</reference>
<keyword evidence="3 4" id="KW-0479">Metal-binding</keyword>
<feature type="domain" description="Hcy-binding" evidence="5">
    <location>
        <begin position="2"/>
        <end position="291"/>
    </location>
</feature>